<keyword evidence="2" id="KW-1185">Reference proteome</keyword>
<gene>
    <name evidence="1" type="ORF">CONCODRAFT_80153</name>
</gene>
<accession>A0A137NXR1</accession>
<protein>
    <submittedName>
        <fullName evidence="1">Uncharacterized protein</fullName>
    </submittedName>
</protein>
<dbReference type="EMBL" id="KQ964638">
    <property type="protein sequence ID" value="KXN67409.1"/>
    <property type="molecule type" value="Genomic_DNA"/>
</dbReference>
<evidence type="ECO:0000313" key="1">
    <source>
        <dbReference type="EMBL" id="KXN67409.1"/>
    </source>
</evidence>
<organism evidence="1 2">
    <name type="scientific">Conidiobolus coronatus (strain ATCC 28846 / CBS 209.66 / NRRL 28638)</name>
    <name type="common">Delacroixia coronata</name>
    <dbReference type="NCBI Taxonomy" id="796925"/>
    <lineage>
        <taxon>Eukaryota</taxon>
        <taxon>Fungi</taxon>
        <taxon>Fungi incertae sedis</taxon>
        <taxon>Zoopagomycota</taxon>
        <taxon>Entomophthoromycotina</taxon>
        <taxon>Entomophthoromycetes</taxon>
        <taxon>Entomophthorales</taxon>
        <taxon>Ancylistaceae</taxon>
        <taxon>Conidiobolus</taxon>
    </lineage>
</organism>
<dbReference type="OrthoDB" id="5562028at2759"/>
<reference evidence="1 2" key="1">
    <citation type="journal article" date="2015" name="Genome Biol. Evol.">
        <title>Phylogenomic analyses indicate that early fungi evolved digesting cell walls of algal ancestors of land plants.</title>
        <authorList>
            <person name="Chang Y."/>
            <person name="Wang S."/>
            <person name="Sekimoto S."/>
            <person name="Aerts A.L."/>
            <person name="Choi C."/>
            <person name="Clum A."/>
            <person name="LaButti K.M."/>
            <person name="Lindquist E.A."/>
            <person name="Yee Ngan C."/>
            <person name="Ohm R.A."/>
            <person name="Salamov A.A."/>
            <person name="Grigoriev I.V."/>
            <person name="Spatafora J.W."/>
            <person name="Berbee M.L."/>
        </authorList>
    </citation>
    <scope>NUCLEOTIDE SEQUENCE [LARGE SCALE GENOMIC DNA]</scope>
    <source>
        <strain evidence="1 2">NRRL 28638</strain>
    </source>
</reference>
<name>A0A137NXR1_CONC2</name>
<dbReference type="AlphaFoldDB" id="A0A137NXR1"/>
<evidence type="ECO:0000313" key="2">
    <source>
        <dbReference type="Proteomes" id="UP000070444"/>
    </source>
</evidence>
<dbReference type="Proteomes" id="UP000070444">
    <property type="component" value="Unassembled WGS sequence"/>
</dbReference>
<sequence length="195" mass="22109">MGGCCSKQESSEPNETTRLLSNNVVTTQPEPTTMEESFQQIYQAKLEAETKTLNQIVYPNRRVKFILIVNFNIFINSLNYRSLIDISRLDSNERLKSQEGTITSHDYDEILTKSQRLKQHLNSKKRISSIFNTAPENSSKDAYSTLNNMAVPDLTQLNQISKDIQDTLKSFEVQSTQDLIVPLSFTNSSLEAAAH</sequence>
<proteinExistence type="predicted"/>